<organism evidence="1 2">
    <name type="scientific">Dreissena polymorpha</name>
    <name type="common">Zebra mussel</name>
    <name type="synonym">Mytilus polymorpha</name>
    <dbReference type="NCBI Taxonomy" id="45954"/>
    <lineage>
        <taxon>Eukaryota</taxon>
        <taxon>Metazoa</taxon>
        <taxon>Spiralia</taxon>
        <taxon>Lophotrochozoa</taxon>
        <taxon>Mollusca</taxon>
        <taxon>Bivalvia</taxon>
        <taxon>Autobranchia</taxon>
        <taxon>Heteroconchia</taxon>
        <taxon>Euheterodonta</taxon>
        <taxon>Imparidentia</taxon>
        <taxon>Neoheterodontei</taxon>
        <taxon>Myida</taxon>
        <taxon>Dreissenoidea</taxon>
        <taxon>Dreissenidae</taxon>
        <taxon>Dreissena</taxon>
    </lineage>
</organism>
<sequence length="56" mass="6084">MHALDHGMEEKHVISTHVDIGNVTSVQLQFVKGGQGASYVKVHSVLLEPAEDTSKK</sequence>
<evidence type="ECO:0000313" key="1">
    <source>
        <dbReference type="EMBL" id="KAH3806027.1"/>
    </source>
</evidence>
<dbReference type="AlphaFoldDB" id="A0A9D4G1U7"/>
<reference evidence="1" key="1">
    <citation type="journal article" date="2019" name="bioRxiv">
        <title>The Genome of the Zebra Mussel, Dreissena polymorpha: A Resource for Invasive Species Research.</title>
        <authorList>
            <person name="McCartney M.A."/>
            <person name="Auch B."/>
            <person name="Kono T."/>
            <person name="Mallez S."/>
            <person name="Zhang Y."/>
            <person name="Obille A."/>
            <person name="Becker A."/>
            <person name="Abrahante J.E."/>
            <person name="Garbe J."/>
            <person name="Badalamenti J.P."/>
            <person name="Herman A."/>
            <person name="Mangelson H."/>
            <person name="Liachko I."/>
            <person name="Sullivan S."/>
            <person name="Sone E.D."/>
            <person name="Koren S."/>
            <person name="Silverstein K.A.T."/>
            <person name="Beckman K.B."/>
            <person name="Gohl D.M."/>
        </authorList>
    </citation>
    <scope>NUCLEOTIDE SEQUENCE</scope>
    <source>
        <strain evidence="1">Duluth1</strain>
        <tissue evidence="1">Whole animal</tissue>
    </source>
</reference>
<comment type="caution">
    <text evidence="1">The sequence shown here is derived from an EMBL/GenBank/DDBJ whole genome shotgun (WGS) entry which is preliminary data.</text>
</comment>
<keyword evidence="2" id="KW-1185">Reference proteome</keyword>
<protein>
    <submittedName>
        <fullName evidence="1">Uncharacterized protein</fullName>
    </submittedName>
</protein>
<reference evidence="1" key="2">
    <citation type="submission" date="2020-11" db="EMBL/GenBank/DDBJ databases">
        <authorList>
            <person name="McCartney M.A."/>
            <person name="Auch B."/>
            <person name="Kono T."/>
            <person name="Mallez S."/>
            <person name="Becker A."/>
            <person name="Gohl D.M."/>
            <person name="Silverstein K.A.T."/>
            <person name="Koren S."/>
            <person name="Bechman K.B."/>
            <person name="Herman A."/>
            <person name="Abrahante J.E."/>
            <person name="Garbe J."/>
        </authorList>
    </citation>
    <scope>NUCLEOTIDE SEQUENCE</scope>
    <source>
        <strain evidence="1">Duluth1</strain>
        <tissue evidence="1">Whole animal</tissue>
    </source>
</reference>
<accession>A0A9D4G1U7</accession>
<evidence type="ECO:0000313" key="2">
    <source>
        <dbReference type="Proteomes" id="UP000828390"/>
    </source>
</evidence>
<gene>
    <name evidence="1" type="ORF">DPMN_134337</name>
</gene>
<proteinExistence type="predicted"/>
<dbReference type="Proteomes" id="UP000828390">
    <property type="component" value="Unassembled WGS sequence"/>
</dbReference>
<dbReference type="EMBL" id="JAIWYP010000006">
    <property type="protein sequence ID" value="KAH3806027.1"/>
    <property type="molecule type" value="Genomic_DNA"/>
</dbReference>
<name>A0A9D4G1U7_DREPO</name>